<protein>
    <recommendedName>
        <fullName evidence="3">Secreted protein</fullName>
    </recommendedName>
</protein>
<evidence type="ECO:0000313" key="1">
    <source>
        <dbReference type="EMBL" id="KAK9919540.1"/>
    </source>
</evidence>
<dbReference type="Proteomes" id="UP001457282">
    <property type="component" value="Unassembled WGS sequence"/>
</dbReference>
<comment type="caution">
    <text evidence="1">The sequence shown here is derived from an EMBL/GenBank/DDBJ whole genome shotgun (WGS) entry which is preliminary data.</text>
</comment>
<proteinExistence type="predicted"/>
<evidence type="ECO:0008006" key="3">
    <source>
        <dbReference type="Google" id="ProtNLM"/>
    </source>
</evidence>
<organism evidence="1 2">
    <name type="scientific">Rubus argutus</name>
    <name type="common">Southern blackberry</name>
    <dbReference type="NCBI Taxonomy" id="59490"/>
    <lineage>
        <taxon>Eukaryota</taxon>
        <taxon>Viridiplantae</taxon>
        <taxon>Streptophyta</taxon>
        <taxon>Embryophyta</taxon>
        <taxon>Tracheophyta</taxon>
        <taxon>Spermatophyta</taxon>
        <taxon>Magnoliopsida</taxon>
        <taxon>eudicotyledons</taxon>
        <taxon>Gunneridae</taxon>
        <taxon>Pentapetalae</taxon>
        <taxon>rosids</taxon>
        <taxon>fabids</taxon>
        <taxon>Rosales</taxon>
        <taxon>Rosaceae</taxon>
        <taxon>Rosoideae</taxon>
        <taxon>Rosoideae incertae sedis</taxon>
        <taxon>Rubus</taxon>
    </lineage>
</organism>
<name>A0AAW1W6D6_RUBAR</name>
<evidence type="ECO:0000313" key="2">
    <source>
        <dbReference type="Proteomes" id="UP001457282"/>
    </source>
</evidence>
<accession>A0AAW1W6D6</accession>
<sequence>MWSASWWQKHVPANYVAVSMATVAPPMTTAPPLRGANASVPVVVEEVVVVESASNAALFFFPGVAATVELLLSSADWKAGWWICCTRSDLGACWRKCTSNYQFVDC</sequence>
<reference evidence="1 2" key="1">
    <citation type="journal article" date="2023" name="G3 (Bethesda)">
        <title>A chromosome-length genome assembly and annotation of blackberry (Rubus argutus, cv. 'Hillquist').</title>
        <authorList>
            <person name="Bruna T."/>
            <person name="Aryal R."/>
            <person name="Dudchenko O."/>
            <person name="Sargent D.J."/>
            <person name="Mead D."/>
            <person name="Buti M."/>
            <person name="Cavallini A."/>
            <person name="Hytonen T."/>
            <person name="Andres J."/>
            <person name="Pham M."/>
            <person name="Weisz D."/>
            <person name="Mascagni F."/>
            <person name="Usai G."/>
            <person name="Natali L."/>
            <person name="Bassil N."/>
            <person name="Fernandez G.E."/>
            <person name="Lomsadze A."/>
            <person name="Armour M."/>
            <person name="Olukolu B."/>
            <person name="Poorten T."/>
            <person name="Britton C."/>
            <person name="Davik J."/>
            <person name="Ashrafi H."/>
            <person name="Aiden E.L."/>
            <person name="Borodovsky M."/>
            <person name="Worthington M."/>
        </authorList>
    </citation>
    <scope>NUCLEOTIDE SEQUENCE [LARGE SCALE GENOMIC DNA]</scope>
    <source>
        <strain evidence="1">PI 553951</strain>
    </source>
</reference>
<gene>
    <name evidence="1" type="ORF">M0R45_028131</name>
</gene>
<keyword evidence="2" id="KW-1185">Reference proteome</keyword>
<dbReference type="EMBL" id="JBEDUW010000006">
    <property type="protein sequence ID" value="KAK9919540.1"/>
    <property type="molecule type" value="Genomic_DNA"/>
</dbReference>
<dbReference type="AlphaFoldDB" id="A0AAW1W6D6"/>